<dbReference type="AlphaFoldDB" id="A0A1C7MB97"/>
<proteinExistence type="predicted"/>
<dbReference type="OrthoDB" id="3268922at2759"/>
<gene>
    <name evidence="1" type="ORF">A0H81_06265</name>
</gene>
<protein>
    <submittedName>
        <fullName evidence="1">Uncharacterized protein</fullName>
    </submittedName>
</protein>
<dbReference type="Proteomes" id="UP000092993">
    <property type="component" value="Unassembled WGS sequence"/>
</dbReference>
<reference evidence="1 2" key="1">
    <citation type="submission" date="2016-03" db="EMBL/GenBank/DDBJ databases">
        <title>Whole genome sequencing of Grifola frondosa 9006-11.</title>
        <authorList>
            <person name="Min B."/>
            <person name="Park H."/>
            <person name="Kim J.-G."/>
            <person name="Cho H."/>
            <person name="Oh Y.-L."/>
            <person name="Kong W.-S."/>
            <person name="Choi I.-G."/>
        </authorList>
    </citation>
    <scope>NUCLEOTIDE SEQUENCE [LARGE SCALE GENOMIC DNA]</scope>
    <source>
        <strain evidence="1 2">9006-11</strain>
    </source>
</reference>
<evidence type="ECO:0000313" key="1">
    <source>
        <dbReference type="EMBL" id="OBZ74082.1"/>
    </source>
</evidence>
<dbReference type="EMBL" id="LUGG01000006">
    <property type="protein sequence ID" value="OBZ74082.1"/>
    <property type="molecule type" value="Genomic_DNA"/>
</dbReference>
<sequence>MFYLSIIFCPSLKHYPLVVRTQPLDEASGLSPRIVSFGLPRITLVMAMQNPVLYHGFLGSEASRFIGQSTTDIHFTDYGGAGMKIRQRAFCFWQGLTLVYAEHELGPGAGGQSADRRAPNHGSGF</sequence>
<name>A0A1C7MB97_GRIFR</name>
<comment type="caution">
    <text evidence="1">The sequence shown here is derived from an EMBL/GenBank/DDBJ whole genome shotgun (WGS) entry which is preliminary data.</text>
</comment>
<organism evidence="1 2">
    <name type="scientific">Grifola frondosa</name>
    <name type="common">Maitake</name>
    <name type="synonym">Polyporus frondosus</name>
    <dbReference type="NCBI Taxonomy" id="5627"/>
    <lineage>
        <taxon>Eukaryota</taxon>
        <taxon>Fungi</taxon>
        <taxon>Dikarya</taxon>
        <taxon>Basidiomycota</taxon>
        <taxon>Agaricomycotina</taxon>
        <taxon>Agaricomycetes</taxon>
        <taxon>Polyporales</taxon>
        <taxon>Grifolaceae</taxon>
        <taxon>Grifola</taxon>
    </lineage>
</organism>
<evidence type="ECO:0000313" key="2">
    <source>
        <dbReference type="Proteomes" id="UP000092993"/>
    </source>
</evidence>
<keyword evidence="2" id="KW-1185">Reference proteome</keyword>
<accession>A0A1C7MB97</accession>